<dbReference type="VEuPathDB" id="VectorBase:AMAM000239"/>
<protein>
    <submittedName>
        <fullName evidence="2">Uncharacterized protein</fullName>
    </submittedName>
</protein>
<proteinExistence type="predicted"/>
<reference evidence="2" key="2">
    <citation type="submission" date="2020-05" db="UniProtKB">
        <authorList>
            <consortium name="EnsemblMetazoa"/>
        </authorList>
    </citation>
    <scope>IDENTIFICATION</scope>
    <source>
        <strain evidence="2">maculatus3</strain>
    </source>
</reference>
<feature type="chain" id="PRO_5012904450" evidence="1">
    <location>
        <begin position="19"/>
        <end position="401"/>
    </location>
</feature>
<keyword evidence="3" id="KW-1185">Reference proteome</keyword>
<sequence length="401" mass="46803">MRTFIVVLSAVFVAGTPAKDCVINVSENMVRRLSDSKGIGVPCKLMWDNLLLRVRYTHDNLTACQDRESTANPKEPSTVDCQRQLEDAKLEIQGDYNYYSATMAKKVQLNEWDTIRFKREQAALQNEIQKINTESESMHRELIFLNIRAGSIKQALRYYHRYLQGKRPGQLLQDLVDWVYREPAQDNERLRQLLDFTRQLPNPSVKLTVYHLIHTAMNNHPNQHDSYLAMIVALDVGRIAYQNATQNNLVARQLYLDIFQPALAYLKRVVESGNYDELVTFAATHPAHFEQVETRLATMDTSVWNRADFERFVTYPNRLPLAKQRLEAFRMLVLQIKQRNKTNFDDRLVQVARELEQCEAFVRHGKNDPIDLDNLRTVKALFSKLDPSREYDHYLERAKKQ</sequence>
<organism evidence="2 3">
    <name type="scientific">Anopheles maculatus</name>
    <dbReference type="NCBI Taxonomy" id="74869"/>
    <lineage>
        <taxon>Eukaryota</taxon>
        <taxon>Metazoa</taxon>
        <taxon>Ecdysozoa</taxon>
        <taxon>Arthropoda</taxon>
        <taxon>Hexapoda</taxon>
        <taxon>Insecta</taxon>
        <taxon>Pterygota</taxon>
        <taxon>Neoptera</taxon>
        <taxon>Endopterygota</taxon>
        <taxon>Diptera</taxon>
        <taxon>Nematocera</taxon>
        <taxon>Culicoidea</taxon>
        <taxon>Culicidae</taxon>
        <taxon>Anophelinae</taxon>
        <taxon>Anopheles</taxon>
        <taxon>Anopheles maculatus group</taxon>
    </lineage>
</organism>
<dbReference type="AlphaFoldDB" id="A0A182S5U9"/>
<dbReference type="EnsemblMetazoa" id="AMAM000239-RA">
    <property type="protein sequence ID" value="AMAM000239-PA"/>
    <property type="gene ID" value="AMAM000239"/>
</dbReference>
<evidence type="ECO:0000256" key="1">
    <source>
        <dbReference type="SAM" id="SignalP"/>
    </source>
</evidence>
<dbReference type="Proteomes" id="UP000075901">
    <property type="component" value="Unassembled WGS sequence"/>
</dbReference>
<name>A0A182S5U9_9DIPT</name>
<evidence type="ECO:0000313" key="3">
    <source>
        <dbReference type="Proteomes" id="UP000075901"/>
    </source>
</evidence>
<accession>A0A182S5U9</accession>
<feature type="signal peptide" evidence="1">
    <location>
        <begin position="1"/>
        <end position="18"/>
    </location>
</feature>
<evidence type="ECO:0000313" key="2">
    <source>
        <dbReference type="EnsemblMetazoa" id="AMAM000239-PA"/>
    </source>
</evidence>
<reference evidence="3" key="1">
    <citation type="submission" date="2013-09" db="EMBL/GenBank/DDBJ databases">
        <title>The Genome Sequence of Anopheles maculatus species B.</title>
        <authorList>
            <consortium name="The Broad Institute Genomics Platform"/>
            <person name="Neafsey D.E."/>
            <person name="Besansky N."/>
            <person name="Howell P."/>
            <person name="Walton C."/>
            <person name="Young S.K."/>
            <person name="Zeng Q."/>
            <person name="Gargeya S."/>
            <person name="Fitzgerald M."/>
            <person name="Haas B."/>
            <person name="Abouelleil A."/>
            <person name="Allen A.W."/>
            <person name="Alvarado L."/>
            <person name="Arachchi H.M."/>
            <person name="Berlin A.M."/>
            <person name="Chapman S.B."/>
            <person name="Gainer-Dewar J."/>
            <person name="Goldberg J."/>
            <person name="Griggs A."/>
            <person name="Gujja S."/>
            <person name="Hansen M."/>
            <person name="Howarth C."/>
            <person name="Imamovic A."/>
            <person name="Ireland A."/>
            <person name="Larimer J."/>
            <person name="McCowan C."/>
            <person name="Murphy C."/>
            <person name="Pearson M."/>
            <person name="Poon T.W."/>
            <person name="Priest M."/>
            <person name="Roberts A."/>
            <person name="Saif S."/>
            <person name="Shea T."/>
            <person name="Sisk P."/>
            <person name="Sykes S."/>
            <person name="Wortman J."/>
            <person name="Nusbaum C."/>
            <person name="Birren B."/>
        </authorList>
    </citation>
    <scope>NUCLEOTIDE SEQUENCE [LARGE SCALE GENOMIC DNA]</scope>
    <source>
        <strain evidence="3">maculatus3</strain>
    </source>
</reference>
<keyword evidence="1" id="KW-0732">Signal</keyword>